<dbReference type="PANTHER" id="PTHR45786:SF74">
    <property type="entry name" value="ATP-DEPENDENT DNA HELICASE"/>
    <property type="match status" value="1"/>
</dbReference>
<dbReference type="STRING" id="81972.D7KVH2"/>
<dbReference type="Proteomes" id="UP000008694">
    <property type="component" value="Unassembled WGS sequence"/>
</dbReference>
<dbReference type="Pfam" id="PF14214">
    <property type="entry name" value="Helitron_like_N"/>
    <property type="match status" value="1"/>
</dbReference>
<organism evidence="3">
    <name type="scientific">Arabidopsis lyrata subsp. lyrata</name>
    <name type="common">Lyre-leaved rock-cress</name>
    <dbReference type="NCBI Taxonomy" id="81972"/>
    <lineage>
        <taxon>Eukaryota</taxon>
        <taxon>Viridiplantae</taxon>
        <taxon>Streptophyta</taxon>
        <taxon>Embryophyta</taxon>
        <taxon>Tracheophyta</taxon>
        <taxon>Spermatophyta</taxon>
        <taxon>Magnoliopsida</taxon>
        <taxon>eudicotyledons</taxon>
        <taxon>Gunneridae</taxon>
        <taxon>Pentapetalae</taxon>
        <taxon>rosids</taxon>
        <taxon>malvids</taxon>
        <taxon>Brassicales</taxon>
        <taxon>Brassicaceae</taxon>
        <taxon>Camelineae</taxon>
        <taxon>Arabidopsis</taxon>
    </lineage>
</organism>
<dbReference type="HOGENOM" id="CLU_001324_5_2_1"/>
<dbReference type="EMBL" id="GL348714">
    <property type="protein sequence ID" value="EFH62776.1"/>
    <property type="molecule type" value="Genomic_DNA"/>
</dbReference>
<gene>
    <name evidence="2" type="ORF">ARALYDRAFT_338204</name>
</gene>
<accession>D7KVH2</accession>
<dbReference type="PANTHER" id="PTHR45786">
    <property type="entry name" value="DNA BINDING PROTEIN-LIKE"/>
    <property type="match status" value="1"/>
</dbReference>
<proteinExistence type="predicted"/>
<dbReference type="InterPro" id="IPR025476">
    <property type="entry name" value="Helitron_helicase-like"/>
</dbReference>
<dbReference type="Gramene" id="fgenesh1_pg.C_scaffold_2000303">
    <property type="protein sequence ID" value="fgenesh1_pg.C_scaffold_2000303"/>
    <property type="gene ID" value="fgenesh1_pg.C_scaffold_2000303"/>
</dbReference>
<protein>
    <recommendedName>
        <fullName evidence="1">Helitron helicase-like domain-containing protein</fullName>
    </recommendedName>
</protein>
<dbReference type="eggNOG" id="KOG0987">
    <property type="taxonomic scope" value="Eukaryota"/>
</dbReference>
<reference evidence="3" key="1">
    <citation type="journal article" date="2011" name="Nat. Genet.">
        <title>The Arabidopsis lyrata genome sequence and the basis of rapid genome size change.</title>
        <authorList>
            <person name="Hu T.T."/>
            <person name="Pattyn P."/>
            <person name="Bakker E.G."/>
            <person name="Cao J."/>
            <person name="Cheng J.-F."/>
            <person name="Clark R.M."/>
            <person name="Fahlgren N."/>
            <person name="Fawcett J.A."/>
            <person name="Grimwood J."/>
            <person name="Gundlach H."/>
            <person name="Haberer G."/>
            <person name="Hollister J.D."/>
            <person name="Ossowski S."/>
            <person name="Ottilar R.P."/>
            <person name="Salamov A.A."/>
            <person name="Schneeberger K."/>
            <person name="Spannagl M."/>
            <person name="Wang X."/>
            <person name="Yang L."/>
            <person name="Nasrallah M.E."/>
            <person name="Bergelson J."/>
            <person name="Carrington J.C."/>
            <person name="Gaut B.S."/>
            <person name="Schmutz J."/>
            <person name="Mayer K.F.X."/>
            <person name="Van de Peer Y."/>
            <person name="Grigoriev I.V."/>
            <person name="Nordborg M."/>
            <person name="Weigel D."/>
            <person name="Guo Y.-L."/>
        </authorList>
    </citation>
    <scope>NUCLEOTIDE SEQUENCE [LARGE SCALE GENOMIC DNA]</scope>
    <source>
        <strain evidence="3">cv. MN47</strain>
    </source>
</reference>
<dbReference type="AlphaFoldDB" id="D7KVH2"/>
<feature type="domain" description="Helitron helicase-like" evidence="1">
    <location>
        <begin position="106"/>
        <end position="167"/>
    </location>
</feature>
<sequence length="173" mass="20247">MIYYKVIILSVYVLCIDKGRQYDLPDTNEVVGLIVGDMSTTTGYRDVILQFQSNHLQEIKDDHPLYMSLQYPLLFPYGEFGFHTEIPYVVAEARQRKKSFISIREFYAYQIQTRLTEGKTIIKAGRLLHQYVVDAYAAIEAERLRWNRNNQETLRADLYNNVFDAVGKVTLDY</sequence>
<evidence type="ECO:0000313" key="2">
    <source>
        <dbReference type="EMBL" id="EFH62776.1"/>
    </source>
</evidence>
<evidence type="ECO:0000313" key="3">
    <source>
        <dbReference type="Proteomes" id="UP000008694"/>
    </source>
</evidence>
<name>D7KVH2_ARALL</name>
<evidence type="ECO:0000259" key="1">
    <source>
        <dbReference type="Pfam" id="PF14214"/>
    </source>
</evidence>
<keyword evidence="3" id="KW-1185">Reference proteome</keyword>